<proteinExistence type="predicted"/>
<name>A0A8T1R0Z8_CARIL</name>
<evidence type="ECO:0000313" key="2">
    <source>
        <dbReference type="Proteomes" id="UP000811609"/>
    </source>
</evidence>
<sequence length="97" mass="11338">MIILFQNCWKPRPAHASNYNWYAQIFLALRDIFAAFHSRFLTFWWQRSSITTILGVLQLATAYIIVHDFSFHIQGLGFCEENIVSFSIVLLLVDDLL</sequence>
<dbReference type="AlphaFoldDB" id="A0A8T1R0Z8"/>
<reference evidence="1" key="1">
    <citation type="submission" date="2020-12" db="EMBL/GenBank/DDBJ databases">
        <title>WGS assembly of Carya illinoinensis cv. Pawnee.</title>
        <authorList>
            <person name="Platts A."/>
            <person name="Shu S."/>
            <person name="Wright S."/>
            <person name="Barry K."/>
            <person name="Edger P."/>
            <person name="Pires J.C."/>
            <person name="Schmutz J."/>
        </authorList>
    </citation>
    <scope>NUCLEOTIDE SEQUENCE</scope>
    <source>
        <tissue evidence="1">Leaf</tissue>
    </source>
</reference>
<dbReference type="EMBL" id="CM031811">
    <property type="protein sequence ID" value="KAG6660365.1"/>
    <property type="molecule type" value="Genomic_DNA"/>
</dbReference>
<gene>
    <name evidence="1" type="ORF">CIPAW_03G100900</name>
</gene>
<protein>
    <submittedName>
        <fullName evidence="1">Uncharacterized protein</fullName>
    </submittedName>
</protein>
<organism evidence="1 2">
    <name type="scientific">Carya illinoinensis</name>
    <name type="common">Pecan</name>
    <dbReference type="NCBI Taxonomy" id="32201"/>
    <lineage>
        <taxon>Eukaryota</taxon>
        <taxon>Viridiplantae</taxon>
        <taxon>Streptophyta</taxon>
        <taxon>Embryophyta</taxon>
        <taxon>Tracheophyta</taxon>
        <taxon>Spermatophyta</taxon>
        <taxon>Magnoliopsida</taxon>
        <taxon>eudicotyledons</taxon>
        <taxon>Gunneridae</taxon>
        <taxon>Pentapetalae</taxon>
        <taxon>rosids</taxon>
        <taxon>fabids</taxon>
        <taxon>Fagales</taxon>
        <taxon>Juglandaceae</taxon>
        <taxon>Carya</taxon>
    </lineage>
</organism>
<dbReference type="EMBL" id="CM031811">
    <property type="protein sequence ID" value="KAG6660364.1"/>
    <property type="molecule type" value="Genomic_DNA"/>
</dbReference>
<keyword evidence="2" id="KW-1185">Reference proteome</keyword>
<dbReference type="Proteomes" id="UP000811609">
    <property type="component" value="Chromosome 3"/>
</dbReference>
<comment type="caution">
    <text evidence="1">The sequence shown here is derived from an EMBL/GenBank/DDBJ whole genome shotgun (WGS) entry which is preliminary data.</text>
</comment>
<accession>A0A8T1R0Z8</accession>
<evidence type="ECO:0000313" key="1">
    <source>
        <dbReference type="EMBL" id="KAG6660365.1"/>
    </source>
</evidence>